<name>A0A382ZI25_9ZZZZ</name>
<dbReference type="PANTHER" id="PTHR21262">
    <property type="entry name" value="GUANOSINE-3',5'-BIS DIPHOSPHATE 3'-PYROPHOSPHOHYDROLASE"/>
    <property type="match status" value="1"/>
</dbReference>
<dbReference type="FunFam" id="1.10.3210.10:FF:000001">
    <property type="entry name" value="GTP pyrophosphokinase RelA"/>
    <property type="match status" value="1"/>
</dbReference>
<dbReference type="SMART" id="SM00471">
    <property type="entry name" value="HDc"/>
    <property type="match status" value="1"/>
</dbReference>
<feature type="non-terminal residue" evidence="3">
    <location>
        <position position="1"/>
    </location>
</feature>
<organism evidence="3">
    <name type="scientific">marine metagenome</name>
    <dbReference type="NCBI Taxonomy" id="408172"/>
    <lineage>
        <taxon>unclassified sequences</taxon>
        <taxon>metagenomes</taxon>
        <taxon>ecological metagenomes</taxon>
    </lineage>
</organism>
<evidence type="ECO:0000259" key="2">
    <source>
        <dbReference type="PROSITE" id="PS51831"/>
    </source>
</evidence>
<protein>
    <recommendedName>
        <fullName evidence="2">HD domain-containing protein</fullName>
    </recommendedName>
</protein>
<feature type="non-terminal residue" evidence="3">
    <location>
        <position position="204"/>
    </location>
</feature>
<comment type="similarity">
    <text evidence="1">Belongs to the RelA/SpoT family.</text>
</comment>
<dbReference type="SUPFAM" id="SSF109604">
    <property type="entry name" value="HD-domain/PDEase-like"/>
    <property type="match status" value="1"/>
</dbReference>
<evidence type="ECO:0000256" key="1">
    <source>
        <dbReference type="ARBA" id="ARBA00007476"/>
    </source>
</evidence>
<dbReference type="InterPro" id="IPR003607">
    <property type="entry name" value="HD/PDEase_dom"/>
</dbReference>
<dbReference type="PROSITE" id="PS51831">
    <property type="entry name" value="HD"/>
    <property type="match status" value="1"/>
</dbReference>
<dbReference type="Pfam" id="PF13328">
    <property type="entry name" value="HD_4"/>
    <property type="match status" value="1"/>
</dbReference>
<dbReference type="InterPro" id="IPR006674">
    <property type="entry name" value="HD_domain"/>
</dbReference>
<evidence type="ECO:0000313" key="3">
    <source>
        <dbReference type="EMBL" id="SVD95121.1"/>
    </source>
</evidence>
<reference evidence="3" key="1">
    <citation type="submission" date="2018-05" db="EMBL/GenBank/DDBJ databases">
        <authorList>
            <person name="Lanie J.A."/>
            <person name="Ng W.-L."/>
            <person name="Kazmierczak K.M."/>
            <person name="Andrzejewski T.M."/>
            <person name="Davidsen T.M."/>
            <person name="Wayne K.J."/>
            <person name="Tettelin H."/>
            <person name="Glass J.I."/>
            <person name="Rusch D."/>
            <person name="Podicherti R."/>
            <person name="Tsui H.-C.T."/>
            <person name="Winkler M.E."/>
        </authorList>
    </citation>
    <scope>NUCLEOTIDE SEQUENCE</scope>
</reference>
<dbReference type="PANTHER" id="PTHR21262:SF31">
    <property type="entry name" value="GTP PYROPHOSPHOKINASE"/>
    <property type="match status" value="1"/>
</dbReference>
<dbReference type="GO" id="GO:0005886">
    <property type="term" value="C:plasma membrane"/>
    <property type="evidence" value="ECO:0007669"/>
    <property type="project" value="TreeGrafter"/>
</dbReference>
<dbReference type="EMBL" id="UINC01184077">
    <property type="protein sequence ID" value="SVD95121.1"/>
    <property type="molecule type" value="Genomic_DNA"/>
</dbReference>
<dbReference type="CDD" id="cd00077">
    <property type="entry name" value="HDc"/>
    <property type="match status" value="1"/>
</dbReference>
<proteinExistence type="inferred from homology"/>
<sequence length="204" mass="23812">MVLKNITDNLLSFDSKHPREFKKILNTFPEEYKLTQKQELLLFNAYELGVKAHYGQKRKSGAKYFDHCIAVCNQLILWNMDINTIVAGLLHDTIEDTNVSSKELKKEFGNDITQLIRGVSKLSGIKFRDSKHKQAENFMKMFLSLSQDLRVIIIKFADRLHNMKTIKYLPENKQHRIAVETRELYAPLAHRLGMNNIKTQFEDL</sequence>
<dbReference type="Gene3D" id="1.10.3210.10">
    <property type="entry name" value="Hypothetical protein af1432"/>
    <property type="match status" value="1"/>
</dbReference>
<gene>
    <name evidence="3" type="ORF">METZ01_LOCUS447975</name>
</gene>
<accession>A0A382ZI25</accession>
<feature type="domain" description="HD" evidence="2">
    <location>
        <begin position="64"/>
        <end position="163"/>
    </location>
</feature>
<dbReference type="AlphaFoldDB" id="A0A382ZI25"/>